<dbReference type="CDD" id="cd20557">
    <property type="entry name" value="CYCLIN_ScPCL1-like"/>
    <property type="match status" value="1"/>
</dbReference>
<dbReference type="Pfam" id="PF08613">
    <property type="entry name" value="Cyclin"/>
    <property type="match status" value="1"/>
</dbReference>
<dbReference type="PANTHER" id="PTHR15615">
    <property type="match status" value="1"/>
</dbReference>
<dbReference type="InParanoid" id="A0A168QZ96"/>
<evidence type="ECO:0000313" key="1">
    <source>
        <dbReference type="EMBL" id="SAM05824.1"/>
    </source>
</evidence>
<dbReference type="EMBL" id="LT554473">
    <property type="protein sequence ID" value="SAM05824.1"/>
    <property type="molecule type" value="Genomic_DNA"/>
</dbReference>
<dbReference type="SUPFAM" id="SSF47954">
    <property type="entry name" value="Cyclin-like"/>
    <property type="match status" value="1"/>
</dbReference>
<proteinExistence type="predicted"/>
<dbReference type="InterPro" id="IPR013922">
    <property type="entry name" value="Cyclin_PHO80-like"/>
</dbReference>
<name>A0A168QZ96_ABSGL</name>
<dbReference type="InterPro" id="IPR036915">
    <property type="entry name" value="Cyclin-like_sf"/>
</dbReference>
<dbReference type="GO" id="GO:0000307">
    <property type="term" value="C:cyclin-dependent protein kinase holoenzyme complex"/>
    <property type="evidence" value="ECO:0007669"/>
    <property type="project" value="TreeGrafter"/>
</dbReference>
<dbReference type="Gene3D" id="1.10.472.10">
    <property type="entry name" value="Cyclin-like"/>
    <property type="match status" value="1"/>
</dbReference>
<protein>
    <recommendedName>
        <fullName evidence="3">Cyclin N-terminal domain-containing protein</fullName>
    </recommendedName>
</protein>
<dbReference type="Proteomes" id="UP000078561">
    <property type="component" value="Unassembled WGS sequence"/>
</dbReference>
<keyword evidence="2" id="KW-1185">Reference proteome</keyword>
<gene>
    <name evidence="1" type="primary">ABSGL_11699.1 scaffold 12318</name>
</gene>
<dbReference type="GO" id="GO:0005634">
    <property type="term" value="C:nucleus"/>
    <property type="evidence" value="ECO:0007669"/>
    <property type="project" value="TreeGrafter"/>
</dbReference>
<evidence type="ECO:0008006" key="3">
    <source>
        <dbReference type="Google" id="ProtNLM"/>
    </source>
</evidence>
<dbReference type="GO" id="GO:0019901">
    <property type="term" value="F:protein kinase binding"/>
    <property type="evidence" value="ECO:0007669"/>
    <property type="project" value="InterPro"/>
</dbReference>
<dbReference type="OrthoDB" id="286814at2759"/>
<dbReference type="GO" id="GO:0016538">
    <property type="term" value="F:cyclin-dependent protein serine/threonine kinase regulator activity"/>
    <property type="evidence" value="ECO:0007669"/>
    <property type="project" value="TreeGrafter"/>
</dbReference>
<organism evidence="1">
    <name type="scientific">Absidia glauca</name>
    <name type="common">Pin mould</name>
    <dbReference type="NCBI Taxonomy" id="4829"/>
    <lineage>
        <taxon>Eukaryota</taxon>
        <taxon>Fungi</taxon>
        <taxon>Fungi incertae sedis</taxon>
        <taxon>Mucoromycota</taxon>
        <taxon>Mucoromycotina</taxon>
        <taxon>Mucoromycetes</taxon>
        <taxon>Mucorales</taxon>
        <taxon>Cunninghamellaceae</taxon>
        <taxon>Absidia</taxon>
    </lineage>
</organism>
<sequence length="346" mass="38677">MISAFPFDPINTTALTTNTNAPAVLATHLTTECIAKSIKSANLDQQQSHLHHQTAEIPKYMHESEQHVDYVHSLVGKSKKPIVGVGKCKNSSTSNFFCPFLSSSFLHIVDMTVHAIDSIWPSATLSPPQSAAAPSDTKKVVDTRTFIKHILRNSRTRHSTLLIAIFYLFRIKPRLHLALQALPTEERRYLLCGRRMFLVSLTLAWKYQEDRSPGSKFWAKVSGLPVTQITQAERLFLGLLDYKLHIPKDSYDQWTTLVQQHCGKNSLPTTDIAPTPIRTPLACADNQPTLSEHTPKKRRGAISAPVYQCQGRPVEHTAVHQLPTPPAEALDCSFASGDLKRKWQST</sequence>
<evidence type="ECO:0000313" key="2">
    <source>
        <dbReference type="Proteomes" id="UP000078561"/>
    </source>
</evidence>
<dbReference type="AlphaFoldDB" id="A0A168QZ96"/>
<accession>A0A168QZ96</accession>
<reference evidence="1" key="1">
    <citation type="submission" date="2016-04" db="EMBL/GenBank/DDBJ databases">
        <authorList>
            <person name="Evans L.H."/>
            <person name="Alamgir A."/>
            <person name="Owens N."/>
            <person name="Weber N.D."/>
            <person name="Virtaneva K."/>
            <person name="Barbian K."/>
            <person name="Babar A."/>
            <person name="Rosenke K."/>
        </authorList>
    </citation>
    <scope>NUCLEOTIDE SEQUENCE [LARGE SCALE GENOMIC DNA]</scope>
    <source>
        <strain evidence="1">CBS 101.48</strain>
    </source>
</reference>
<dbReference type="PANTHER" id="PTHR15615:SF36">
    <property type="entry name" value="PHO85 CYCLIN-5"/>
    <property type="match status" value="1"/>
</dbReference>
<dbReference type="STRING" id="4829.A0A168QZ96"/>